<dbReference type="PANTHER" id="PTHR48100">
    <property type="entry name" value="BROAD-SPECIFICITY PHOSPHATASE YOR283W-RELATED"/>
    <property type="match status" value="1"/>
</dbReference>
<dbReference type="eggNOG" id="COG0406">
    <property type="taxonomic scope" value="Bacteria"/>
</dbReference>
<dbReference type="HOGENOM" id="CLU_033323_8_4_9"/>
<dbReference type="GO" id="GO:0005737">
    <property type="term" value="C:cytoplasm"/>
    <property type="evidence" value="ECO:0007669"/>
    <property type="project" value="TreeGrafter"/>
</dbReference>
<sequence length="202" mass="23205">MGCKLFLVRHGETLWNHALRYQGHADISLSDLGIEQARALARRLKNQRFAGFYSSDLRRAYDTARILAEPHGAEVQRMAELREINFGDWEGLTREEIINLYPDISRKWWSRPLETRLPGGETLNEVADRCVRALQIIAARHPDDQVLVAAHGGSIRASVARLMRMDLNQYWRLRQDNAALTIIELFGSDRAQLLLFNDTCHL</sequence>
<dbReference type="PIRSF" id="PIRSF000709">
    <property type="entry name" value="6PFK_2-Ptase"/>
    <property type="match status" value="1"/>
</dbReference>
<dbReference type="Pfam" id="PF00300">
    <property type="entry name" value="His_Phos_1"/>
    <property type="match status" value="1"/>
</dbReference>
<evidence type="ECO:0000313" key="7">
    <source>
        <dbReference type="Proteomes" id="UP000008544"/>
    </source>
</evidence>
<dbReference type="KEGG" id="dau:Daud_1067"/>
<dbReference type="OrthoDB" id="9781415at2"/>
<feature type="active site" description="Tele-phosphohistidine intermediate" evidence="3">
    <location>
        <position position="10"/>
    </location>
</feature>
<dbReference type="PANTHER" id="PTHR48100:SF1">
    <property type="entry name" value="HISTIDINE PHOSPHATASE FAMILY PROTEIN-RELATED"/>
    <property type="match status" value="1"/>
</dbReference>
<reference evidence="7" key="1">
    <citation type="submission" date="2007-10" db="EMBL/GenBank/DDBJ databases">
        <title>Complete sequence of chromosome of Desulforudis audaxviator MP104C.</title>
        <authorList>
            <person name="Copeland A."/>
            <person name="Lucas S."/>
            <person name="Lapidus A."/>
            <person name="Barry K."/>
            <person name="Glavina del Rio T."/>
            <person name="Dalin E."/>
            <person name="Tice H."/>
            <person name="Bruce D."/>
            <person name="Pitluck S."/>
            <person name="Lowry S.R."/>
            <person name="Larimer F."/>
            <person name="Land M.L."/>
            <person name="Hauser L."/>
            <person name="Kyrpides N."/>
            <person name="Ivanova N.N."/>
            <person name="Richardson P."/>
        </authorList>
    </citation>
    <scope>NUCLEOTIDE SEQUENCE [LARGE SCALE GENOMIC DNA]</scope>
    <source>
        <strain evidence="7">MP104C</strain>
    </source>
</reference>
<dbReference type="CDD" id="cd07067">
    <property type="entry name" value="HP_PGM_like"/>
    <property type="match status" value="1"/>
</dbReference>
<dbReference type="SUPFAM" id="SSF53254">
    <property type="entry name" value="Phosphoglycerate mutase-like"/>
    <property type="match status" value="1"/>
</dbReference>
<dbReference type="RefSeq" id="WP_012302165.1">
    <property type="nucleotide sequence ID" value="NC_010424.1"/>
</dbReference>
<name>B1I3I1_DESAP</name>
<feature type="site" description="Transition state stabilizer" evidence="5">
    <location>
        <position position="151"/>
    </location>
</feature>
<dbReference type="EMBL" id="CP000860">
    <property type="protein sequence ID" value="ACA59579.1"/>
    <property type="molecule type" value="Genomic_DNA"/>
</dbReference>
<keyword evidence="1" id="KW-0324">Glycolysis</keyword>
<organism evidence="6 7">
    <name type="scientific">Desulforudis audaxviator (strain MP104C)</name>
    <dbReference type="NCBI Taxonomy" id="477974"/>
    <lineage>
        <taxon>Bacteria</taxon>
        <taxon>Bacillati</taxon>
        <taxon>Bacillota</taxon>
        <taxon>Clostridia</taxon>
        <taxon>Thermoanaerobacterales</taxon>
        <taxon>Candidatus Desulforudaceae</taxon>
        <taxon>Candidatus Desulforudis</taxon>
    </lineage>
</organism>
<gene>
    <name evidence="6" type="ordered locus">Daud_1067</name>
</gene>
<evidence type="ECO:0000256" key="2">
    <source>
        <dbReference type="ARBA" id="ARBA00023235"/>
    </source>
</evidence>
<dbReference type="InterPro" id="IPR001345">
    <property type="entry name" value="PG/BPGM_mutase_AS"/>
</dbReference>
<evidence type="ECO:0000256" key="5">
    <source>
        <dbReference type="PIRSR" id="PIRSR613078-3"/>
    </source>
</evidence>
<dbReference type="InterPro" id="IPR013078">
    <property type="entry name" value="His_Pase_superF_clade-1"/>
</dbReference>
<dbReference type="AlphaFoldDB" id="B1I3I1"/>
<dbReference type="Gene3D" id="3.40.50.1240">
    <property type="entry name" value="Phosphoglycerate mutase-like"/>
    <property type="match status" value="1"/>
</dbReference>
<keyword evidence="7" id="KW-1185">Reference proteome</keyword>
<feature type="binding site" evidence="4">
    <location>
        <begin position="9"/>
        <end position="16"/>
    </location>
    <ligand>
        <name>substrate</name>
    </ligand>
</feature>
<keyword evidence="2" id="KW-0413">Isomerase</keyword>
<evidence type="ECO:0000313" key="6">
    <source>
        <dbReference type="EMBL" id="ACA59579.1"/>
    </source>
</evidence>
<accession>B1I3I1</accession>
<protein>
    <submittedName>
        <fullName evidence="6">Phosphoglycerate mutase</fullName>
    </submittedName>
</protein>
<dbReference type="PROSITE" id="PS00175">
    <property type="entry name" value="PG_MUTASE"/>
    <property type="match status" value="1"/>
</dbReference>
<dbReference type="STRING" id="477974.Daud_1067"/>
<evidence type="ECO:0000256" key="4">
    <source>
        <dbReference type="PIRSR" id="PIRSR613078-2"/>
    </source>
</evidence>
<reference evidence="6 7" key="2">
    <citation type="journal article" date="2008" name="Science">
        <title>Environmental genomics reveals a single-species ecosystem deep within Earth.</title>
        <authorList>
            <person name="Chivian D."/>
            <person name="Brodie E.L."/>
            <person name="Alm E.J."/>
            <person name="Culley D.E."/>
            <person name="Dehal P.S."/>
            <person name="Desantis T.Z."/>
            <person name="Gihring T.M."/>
            <person name="Lapidus A."/>
            <person name="Lin L.H."/>
            <person name="Lowry S.R."/>
            <person name="Moser D.P."/>
            <person name="Richardson P.M."/>
            <person name="Southam G."/>
            <person name="Wanger G."/>
            <person name="Pratt L.M."/>
            <person name="Andersen G.L."/>
            <person name="Hazen T.C."/>
            <person name="Brockman F.J."/>
            <person name="Arkin A.P."/>
            <person name="Onstott T.C."/>
        </authorList>
    </citation>
    <scope>NUCLEOTIDE SEQUENCE [LARGE SCALE GENOMIC DNA]</scope>
    <source>
        <strain evidence="6 7">MP104C</strain>
    </source>
</reference>
<feature type="binding site" evidence="4">
    <location>
        <position position="59"/>
    </location>
    <ligand>
        <name>substrate</name>
    </ligand>
</feature>
<feature type="active site" description="Proton donor/acceptor" evidence="3">
    <location>
        <position position="83"/>
    </location>
</feature>
<dbReference type="InterPro" id="IPR029033">
    <property type="entry name" value="His_PPase_superfam"/>
</dbReference>
<dbReference type="SMART" id="SM00855">
    <property type="entry name" value="PGAM"/>
    <property type="match status" value="1"/>
</dbReference>
<evidence type="ECO:0000256" key="3">
    <source>
        <dbReference type="PIRSR" id="PIRSR613078-1"/>
    </source>
</evidence>
<dbReference type="GO" id="GO:0016791">
    <property type="term" value="F:phosphatase activity"/>
    <property type="evidence" value="ECO:0007669"/>
    <property type="project" value="TreeGrafter"/>
</dbReference>
<evidence type="ECO:0000256" key="1">
    <source>
        <dbReference type="ARBA" id="ARBA00023152"/>
    </source>
</evidence>
<dbReference type="Proteomes" id="UP000008544">
    <property type="component" value="Chromosome"/>
</dbReference>
<dbReference type="InterPro" id="IPR050275">
    <property type="entry name" value="PGM_Phosphatase"/>
</dbReference>
<proteinExistence type="predicted"/>